<sequence>MQMTGVNASSGWTASVRGKAAVLLEAGGFVARVRELLRSAPAVHADETPARAAGKLAYVHVACTRYLTLMHTGGRSAADIDADGVLPGYTGVIVRDGYAGYSHLSDAAHAWCGAHLLRELKDLYEFEPAHQQWAADMAGLLCEANRQAQAARADGQTVLGEDVLVGLLARYRALAGEGFTGNYYRRTPTAADAVRLSRRFRDFEDMILRFVTNPGTVEFTNNQAERSIRPVKVQIRSSGGCWRTLQGLAEFALVHSYLSTATK</sequence>
<reference evidence="3" key="1">
    <citation type="journal article" date="2019" name="Int. J. Syst. Evol. Microbiol.">
        <title>The Global Catalogue of Microorganisms (GCM) 10K type strain sequencing project: providing services to taxonomists for standard genome sequencing and annotation.</title>
        <authorList>
            <consortium name="The Broad Institute Genomics Platform"/>
            <consortium name="The Broad Institute Genome Sequencing Center for Infectious Disease"/>
            <person name="Wu L."/>
            <person name="Ma J."/>
        </authorList>
    </citation>
    <scope>NUCLEOTIDE SEQUENCE [LARGE SCALE GENOMIC DNA]</scope>
    <source>
        <strain evidence="3">JCM 17933</strain>
    </source>
</reference>
<comment type="caution">
    <text evidence="2">The sequence shown here is derived from an EMBL/GenBank/DDBJ whole genome shotgun (WGS) entry which is preliminary data.</text>
</comment>
<organism evidence="2 3">
    <name type="scientific">Actinoallomurus oryzae</name>
    <dbReference type="NCBI Taxonomy" id="502180"/>
    <lineage>
        <taxon>Bacteria</taxon>
        <taxon>Bacillati</taxon>
        <taxon>Actinomycetota</taxon>
        <taxon>Actinomycetes</taxon>
        <taxon>Streptosporangiales</taxon>
        <taxon>Thermomonosporaceae</taxon>
        <taxon>Actinoallomurus</taxon>
    </lineage>
</organism>
<dbReference type="EMBL" id="BAABHF010000009">
    <property type="protein sequence ID" value="GAA4483774.1"/>
    <property type="molecule type" value="Genomic_DNA"/>
</dbReference>
<dbReference type="InterPro" id="IPR052344">
    <property type="entry name" value="Transposase-related"/>
</dbReference>
<keyword evidence="3" id="KW-1185">Reference proteome</keyword>
<evidence type="ECO:0000313" key="3">
    <source>
        <dbReference type="Proteomes" id="UP001500503"/>
    </source>
</evidence>
<gene>
    <name evidence="2" type="ORF">GCM10023191_005920</name>
</gene>
<dbReference type="RefSeq" id="WP_345456993.1">
    <property type="nucleotide sequence ID" value="NZ_BAABHF010000009.1"/>
</dbReference>
<evidence type="ECO:0000259" key="1">
    <source>
        <dbReference type="Pfam" id="PF03050"/>
    </source>
</evidence>
<dbReference type="PANTHER" id="PTHR33678">
    <property type="entry name" value="BLL1576 PROTEIN"/>
    <property type="match status" value="1"/>
</dbReference>
<protein>
    <recommendedName>
        <fullName evidence="1">Transposase IS66 central domain-containing protein</fullName>
    </recommendedName>
</protein>
<dbReference type="InterPro" id="IPR004291">
    <property type="entry name" value="Transposase_IS66_central"/>
</dbReference>
<dbReference type="Proteomes" id="UP001500503">
    <property type="component" value="Unassembled WGS sequence"/>
</dbReference>
<feature type="domain" description="Transposase IS66 central" evidence="1">
    <location>
        <begin position="2"/>
        <end position="245"/>
    </location>
</feature>
<proteinExistence type="predicted"/>
<name>A0ABP8PBJ9_9ACTN</name>
<evidence type="ECO:0000313" key="2">
    <source>
        <dbReference type="EMBL" id="GAA4483774.1"/>
    </source>
</evidence>
<dbReference type="PANTHER" id="PTHR33678:SF2">
    <property type="match status" value="1"/>
</dbReference>
<accession>A0ABP8PBJ9</accession>
<dbReference type="Pfam" id="PF03050">
    <property type="entry name" value="DDE_Tnp_IS66"/>
    <property type="match status" value="1"/>
</dbReference>